<protein>
    <submittedName>
        <fullName evidence="4">FIG007959: peptidase, M16 family</fullName>
    </submittedName>
</protein>
<dbReference type="PANTHER" id="PTHR11851">
    <property type="entry name" value="METALLOPROTEASE"/>
    <property type="match status" value="1"/>
</dbReference>
<accession>A0A3B1BY80</accession>
<dbReference type="EMBL" id="UOGE01000046">
    <property type="protein sequence ID" value="VAX19471.1"/>
    <property type="molecule type" value="Genomic_DNA"/>
</dbReference>
<dbReference type="InterPro" id="IPR050361">
    <property type="entry name" value="MPP/UQCRC_Complex"/>
</dbReference>
<evidence type="ECO:0000259" key="2">
    <source>
        <dbReference type="Pfam" id="PF00675"/>
    </source>
</evidence>
<feature type="domain" description="Peptidase M16 C-terminal" evidence="3">
    <location>
        <begin position="172"/>
        <end position="345"/>
    </location>
</feature>
<proteinExistence type="inferred from homology"/>
<feature type="domain" description="Peptidase M16 N-terminal" evidence="2">
    <location>
        <begin position="17"/>
        <end position="165"/>
    </location>
</feature>
<evidence type="ECO:0000256" key="1">
    <source>
        <dbReference type="ARBA" id="ARBA00007261"/>
    </source>
</evidence>
<gene>
    <name evidence="4" type="ORF">MNBD_NITROSPINAE02-921</name>
</gene>
<dbReference type="AlphaFoldDB" id="A0A3B1BY80"/>
<dbReference type="Pfam" id="PF00675">
    <property type="entry name" value="Peptidase_M16"/>
    <property type="match status" value="1"/>
</dbReference>
<name>A0A3B1BY80_9ZZZZ</name>
<evidence type="ECO:0000313" key="4">
    <source>
        <dbReference type="EMBL" id="VAX19471.1"/>
    </source>
</evidence>
<dbReference type="Gene3D" id="3.30.830.10">
    <property type="entry name" value="Metalloenzyme, LuxS/M16 peptidase-like"/>
    <property type="match status" value="2"/>
</dbReference>
<dbReference type="PANTHER" id="PTHR11851:SF49">
    <property type="entry name" value="MITOCHONDRIAL-PROCESSING PEPTIDASE SUBUNIT ALPHA"/>
    <property type="match status" value="1"/>
</dbReference>
<dbReference type="GO" id="GO:0046872">
    <property type="term" value="F:metal ion binding"/>
    <property type="evidence" value="ECO:0007669"/>
    <property type="project" value="InterPro"/>
</dbReference>
<comment type="similarity">
    <text evidence="1">Belongs to the peptidase M16 family.</text>
</comment>
<dbReference type="Pfam" id="PF05193">
    <property type="entry name" value="Peptidase_M16_C"/>
    <property type="match status" value="1"/>
</dbReference>
<evidence type="ECO:0000259" key="3">
    <source>
        <dbReference type="Pfam" id="PF05193"/>
    </source>
</evidence>
<dbReference type="InterPro" id="IPR011765">
    <property type="entry name" value="Pept_M16_N"/>
</dbReference>
<dbReference type="InterPro" id="IPR011249">
    <property type="entry name" value="Metalloenz_LuxS/M16"/>
</dbReference>
<dbReference type="SUPFAM" id="SSF63411">
    <property type="entry name" value="LuxS/MPP-like metallohydrolase"/>
    <property type="match status" value="2"/>
</dbReference>
<reference evidence="4" key="1">
    <citation type="submission" date="2018-06" db="EMBL/GenBank/DDBJ databases">
        <authorList>
            <person name="Zhirakovskaya E."/>
        </authorList>
    </citation>
    <scope>NUCLEOTIDE SEQUENCE</scope>
</reference>
<sequence>METGNLYHKETLHSGLRVITIPMPSSRSVTVMAMVGAGSRYEKKKTNGLSHFMEHMFFKGAKRYPDTMAVSSAIDSVGGVFNAFTGEDKVGYFVKLSSAKKRVSYDVLSDMLLNSKFEKEEIDRERGVIIEEIRMYNDDPMSKVQIDFKNHFFGDQPLGWDIAGPEENIKAVTQDQFFEYRNIHYTSASCVLVAAGGITHEENIELSQEFFKFTNRGIKSQAPEYRPMEGERSRLTTRDIEQAHLVMGFPIPGDEDQDQPALKMLNNILGGTMSSRLFYQVRERRGLAYYIRSSRGAFVDTGALRISAGINVEKLEEAIACIKEELDKMANDGVTDDELDRARENIKGRNDLSLENSMSVAMLYADHETLHGKVKTPDEMHAEIDRVTLPRVNEVAKKYIDMAKIKMAVLGPYDDLAPFDKKLDG</sequence>
<organism evidence="4">
    <name type="scientific">hydrothermal vent metagenome</name>
    <dbReference type="NCBI Taxonomy" id="652676"/>
    <lineage>
        <taxon>unclassified sequences</taxon>
        <taxon>metagenomes</taxon>
        <taxon>ecological metagenomes</taxon>
    </lineage>
</organism>
<dbReference type="InterPro" id="IPR007863">
    <property type="entry name" value="Peptidase_M16_C"/>
</dbReference>